<dbReference type="GO" id="GO:0016787">
    <property type="term" value="F:hydrolase activity"/>
    <property type="evidence" value="ECO:0007669"/>
    <property type="project" value="UniProtKB-KW"/>
</dbReference>
<dbReference type="InterPro" id="IPR029058">
    <property type="entry name" value="AB_hydrolase_fold"/>
</dbReference>
<evidence type="ECO:0000259" key="4">
    <source>
        <dbReference type="Pfam" id="PF01764"/>
    </source>
</evidence>
<gene>
    <name evidence="5" type="ORF">BDV24DRAFT_170381</name>
</gene>
<evidence type="ECO:0000256" key="1">
    <source>
        <dbReference type="ARBA" id="ARBA00043996"/>
    </source>
</evidence>
<dbReference type="AlphaFoldDB" id="A0A5N6XM39"/>
<comment type="catalytic activity">
    <reaction evidence="2">
        <text>a diacylglycerol + H2O = a monoacylglycerol + a fatty acid + H(+)</text>
        <dbReference type="Rhea" id="RHEA:32731"/>
        <dbReference type="ChEBI" id="CHEBI:15377"/>
        <dbReference type="ChEBI" id="CHEBI:15378"/>
        <dbReference type="ChEBI" id="CHEBI:17408"/>
        <dbReference type="ChEBI" id="CHEBI:18035"/>
        <dbReference type="ChEBI" id="CHEBI:28868"/>
    </reaction>
</comment>
<comment type="similarity">
    <text evidence="1">Belongs to the AB hydrolase superfamily. Lipase family. Class 3 subfamily.</text>
</comment>
<feature type="domain" description="Fungal lipase-type" evidence="4">
    <location>
        <begin position="106"/>
        <end position="260"/>
    </location>
</feature>
<organism evidence="5">
    <name type="scientific">Aspergillus arachidicola</name>
    <dbReference type="NCBI Taxonomy" id="656916"/>
    <lineage>
        <taxon>Eukaryota</taxon>
        <taxon>Fungi</taxon>
        <taxon>Dikarya</taxon>
        <taxon>Ascomycota</taxon>
        <taxon>Pezizomycotina</taxon>
        <taxon>Eurotiomycetes</taxon>
        <taxon>Eurotiomycetidae</taxon>
        <taxon>Eurotiales</taxon>
        <taxon>Aspergillaceae</taxon>
        <taxon>Aspergillus</taxon>
        <taxon>Aspergillus subgen. Circumdati</taxon>
    </lineage>
</organism>
<dbReference type="OrthoDB" id="426718at2759"/>
<dbReference type="Gene3D" id="3.40.50.1820">
    <property type="entry name" value="alpha/beta hydrolase"/>
    <property type="match status" value="1"/>
</dbReference>
<protein>
    <submittedName>
        <fullName evidence="5">Alpha/Beta hydrolase protein</fullName>
    </submittedName>
</protein>
<dbReference type="PANTHER" id="PTHR45856">
    <property type="entry name" value="ALPHA/BETA-HYDROLASES SUPERFAMILY PROTEIN"/>
    <property type="match status" value="1"/>
</dbReference>
<evidence type="ECO:0000313" key="5">
    <source>
        <dbReference type="EMBL" id="KAE8334251.1"/>
    </source>
</evidence>
<proteinExistence type="inferred from homology"/>
<dbReference type="PANTHER" id="PTHR45856:SF24">
    <property type="entry name" value="FUNGAL LIPASE-LIKE DOMAIN-CONTAINING PROTEIN"/>
    <property type="match status" value="1"/>
</dbReference>
<keyword evidence="5" id="KW-0378">Hydrolase</keyword>
<dbReference type="Pfam" id="PF01764">
    <property type="entry name" value="Lipase_3"/>
    <property type="match status" value="1"/>
</dbReference>
<dbReference type="InterPro" id="IPR002921">
    <property type="entry name" value="Fungal_lipase-type"/>
</dbReference>
<evidence type="ECO:0000256" key="3">
    <source>
        <dbReference type="ARBA" id="ARBA00048461"/>
    </source>
</evidence>
<dbReference type="GO" id="GO:0006629">
    <property type="term" value="P:lipid metabolic process"/>
    <property type="evidence" value="ECO:0007669"/>
    <property type="project" value="InterPro"/>
</dbReference>
<reference evidence="5" key="1">
    <citation type="submission" date="2019-04" db="EMBL/GenBank/DDBJ databases">
        <title>Friends and foes A comparative genomics study of 23 Aspergillus species from section Flavi.</title>
        <authorList>
            <consortium name="DOE Joint Genome Institute"/>
            <person name="Kjaerbolling I."/>
            <person name="Vesth T."/>
            <person name="Frisvad J.C."/>
            <person name="Nybo J.L."/>
            <person name="Theobald S."/>
            <person name="Kildgaard S."/>
            <person name="Isbrandt T."/>
            <person name="Kuo A."/>
            <person name="Sato A."/>
            <person name="Lyhne E.K."/>
            <person name="Kogle M.E."/>
            <person name="Wiebenga A."/>
            <person name="Kun R.S."/>
            <person name="Lubbers R.J."/>
            <person name="Makela M.R."/>
            <person name="Barry K."/>
            <person name="Chovatia M."/>
            <person name="Clum A."/>
            <person name="Daum C."/>
            <person name="Haridas S."/>
            <person name="He G."/>
            <person name="LaButti K."/>
            <person name="Lipzen A."/>
            <person name="Mondo S."/>
            <person name="Riley R."/>
            <person name="Salamov A."/>
            <person name="Simmons B.A."/>
            <person name="Magnuson J.K."/>
            <person name="Henrissat B."/>
            <person name="Mortensen U.H."/>
            <person name="Larsen T.O."/>
            <person name="Devries R.P."/>
            <person name="Grigoriev I.V."/>
            <person name="Machida M."/>
            <person name="Baker S.E."/>
            <person name="Andersen M.R."/>
        </authorList>
    </citation>
    <scope>NUCLEOTIDE SEQUENCE</scope>
    <source>
        <strain evidence="5">CBS 117612</strain>
    </source>
</reference>
<comment type="catalytic activity">
    <reaction evidence="3">
        <text>a monoacylglycerol + H2O = glycerol + a fatty acid + H(+)</text>
        <dbReference type="Rhea" id="RHEA:15245"/>
        <dbReference type="ChEBI" id="CHEBI:15377"/>
        <dbReference type="ChEBI" id="CHEBI:15378"/>
        <dbReference type="ChEBI" id="CHEBI:17408"/>
        <dbReference type="ChEBI" id="CHEBI:17754"/>
        <dbReference type="ChEBI" id="CHEBI:28868"/>
    </reaction>
</comment>
<sequence>MPSAFPTEYIEFKNDEGSSPVELLSKQLMFIGAAAVSLLCYEDESKKTYLLQNDPKYELVKQMDIISNIWSLATITGEPGIPQVLTSEDNAAPLIAWSVRLQTLFLGFRGTYSANDVLSGLDIRKTAIPSQASRFHSGSLLRATPYSALIRLLAQKYNVVVCGHSLGGAMATIAAYQALIQDYNRESVCNVWQVDVSITDTDDLGVEPNTNTSRRISAVTFGAPSMMVLAPTGTTAKLPDIFRQNFHHIINRADIVPFVVNDGINPSQ</sequence>
<dbReference type="EMBL" id="ML737319">
    <property type="protein sequence ID" value="KAE8334251.1"/>
    <property type="molecule type" value="Genomic_DNA"/>
</dbReference>
<name>A0A5N6XM39_9EURO</name>
<dbReference type="SUPFAM" id="SSF53474">
    <property type="entry name" value="alpha/beta-Hydrolases"/>
    <property type="match status" value="1"/>
</dbReference>
<evidence type="ECO:0000256" key="2">
    <source>
        <dbReference type="ARBA" id="ARBA00047591"/>
    </source>
</evidence>
<accession>A0A5N6XM39</accession>
<dbReference type="InterPro" id="IPR051218">
    <property type="entry name" value="Sec_MonoDiacylglyc_Lipase"/>
</dbReference>
<dbReference type="Proteomes" id="UP000325558">
    <property type="component" value="Unassembled WGS sequence"/>
</dbReference>